<keyword evidence="1" id="KW-0489">Methyltransferase</keyword>
<keyword evidence="1" id="KW-0808">Transferase</keyword>
<accession>A0ABT9RAL9</accession>
<keyword evidence="2" id="KW-1185">Reference proteome</keyword>
<evidence type="ECO:0000313" key="2">
    <source>
        <dbReference type="Proteomes" id="UP001230426"/>
    </source>
</evidence>
<dbReference type="Pfam" id="PF04672">
    <property type="entry name" value="Methyltransf_19"/>
    <property type="match status" value="1"/>
</dbReference>
<evidence type="ECO:0000313" key="1">
    <source>
        <dbReference type="EMBL" id="MDP9866198.1"/>
    </source>
</evidence>
<sequence>MAVEVAPRGVDPRIPNAARMYDYYLGGKDNFVADRAAADRVLAVAPEMREVARQGRELVARVVRHLVGEAGIRQIIDIGSGLPTRENVHEIAHRLAPETHVVYVDHDEVVCAHGRAILAEPERVTMVRGDLRAPQAIIDSPEVRELVDFRRPVAVLMMFLLHLVPDADGPQDVVAAYRDALPAGSYLALSHAASDGRPEVMARISTIYRRTDSPFAPRSREEIGRFFGDFEMAGPGLVNIWPFAELPESVDPGLASMGYGGVGRKR</sequence>
<reference evidence="1 2" key="1">
    <citation type="submission" date="2023-07" db="EMBL/GenBank/DDBJ databases">
        <title>Sequencing the genomes of 1000 actinobacteria strains.</title>
        <authorList>
            <person name="Klenk H.-P."/>
        </authorList>
    </citation>
    <scope>NUCLEOTIDE SEQUENCE [LARGE SCALE GENOMIC DNA]</scope>
    <source>
        <strain evidence="1 2">DSM 44109</strain>
    </source>
</reference>
<dbReference type="SUPFAM" id="SSF53335">
    <property type="entry name" value="S-adenosyl-L-methionine-dependent methyltransferases"/>
    <property type="match status" value="1"/>
</dbReference>
<dbReference type="GO" id="GO:0032259">
    <property type="term" value="P:methylation"/>
    <property type="evidence" value="ECO:0007669"/>
    <property type="project" value="UniProtKB-KW"/>
</dbReference>
<dbReference type="PIRSF" id="PIRSF017393">
    <property type="entry name" value="MTase_SAV2177"/>
    <property type="match status" value="1"/>
</dbReference>
<gene>
    <name evidence="1" type="ORF">J2S55_005464</name>
</gene>
<dbReference type="Proteomes" id="UP001230426">
    <property type="component" value="Unassembled WGS sequence"/>
</dbReference>
<comment type="caution">
    <text evidence="1">The sequence shown here is derived from an EMBL/GenBank/DDBJ whole genome shotgun (WGS) entry which is preliminary data.</text>
</comment>
<dbReference type="Gene3D" id="3.40.50.150">
    <property type="entry name" value="Vaccinia Virus protein VP39"/>
    <property type="match status" value="1"/>
</dbReference>
<dbReference type="EMBL" id="JAUSRB010000002">
    <property type="protein sequence ID" value="MDP9866198.1"/>
    <property type="molecule type" value="Genomic_DNA"/>
</dbReference>
<dbReference type="InterPro" id="IPR029063">
    <property type="entry name" value="SAM-dependent_MTases_sf"/>
</dbReference>
<dbReference type="RefSeq" id="WP_306866500.1">
    <property type="nucleotide sequence ID" value="NZ_JAUSRB010000002.1"/>
</dbReference>
<proteinExistence type="predicted"/>
<dbReference type="InterPro" id="IPR006764">
    <property type="entry name" value="SAM_dep_MeTrfase_SAV2177_type"/>
</dbReference>
<dbReference type="GO" id="GO:0008168">
    <property type="term" value="F:methyltransferase activity"/>
    <property type="evidence" value="ECO:0007669"/>
    <property type="project" value="UniProtKB-KW"/>
</dbReference>
<protein>
    <submittedName>
        <fullName evidence="1">SAM-dependent methyltransferase</fullName>
    </submittedName>
</protein>
<name>A0ABT9RAL9_9ACTN</name>
<organism evidence="1 2">
    <name type="scientific">Streptosporangium brasiliense</name>
    <dbReference type="NCBI Taxonomy" id="47480"/>
    <lineage>
        <taxon>Bacteria</taxon>
        <taxon>Bacillati</taxon>
        <taxon>Actinomycetota</taxon>
        <taxon>Actinomycetes</taxon>
        <taxon>Streptosporangiales</taxon>
        <taxon>Streptosporangiaceae</taxon>
        <taxon>Streptosporangium</taxon>
    </lineage>
</organism>